<reference evidence="5" key="1">
    <citation type="journal article" date="2014" name="Int. J. Syst. Evol. Microbiol.">
        <title>Complete genome sequence of Corynebacterium casei LMG S-19264T (=DSM 44701T), isolated from a smear-ripened cheese.</title>
        <authorList>
            <consortium name="US DOE Joint Genome Institute (JGI-PGF)"/>
            <person name="Walter F."/>
            <person name="Albersmeier A."/>
            <person name="Kalinowski J."/>
            <person name="Ruckert C."/>
        </authorList>
    </citation>
    <scope>NUCLEOTIDE SEQUENCE</scope>
    <source>
        <strain evidence="5">CGMCC 1.10749</strain>
    </source>
</reference>
<dbReference type="CDD" id="cd04301">
    <property type="entry name" value="NAT_SF"/>
    <property type="match status" value="1"/>
</dbReference>
<keyword evidence="2" id="KW-0012">Acyltransferase</keyword>
<dbReference type="GO" id="GO:0016747">
    <property type="term" value="F:acyltransferase activity, transferring groups other than amino-acyl groups"/>
    <property type="evidence" value="ECO:0007669"/>
    <property type="project" value="InterPro"/>
</dbReference>
<dbReference type="InterPro" id="IPR016181">
    <property type="entry name" value="Acyl_CoA_acyltransferase"/>
</dbReference>
<evidence type="ECO:0000256" key="1">
    <source>
        <dbReference type="ARBA" id="ARBA00022679"/>
    </source>
</evidence>
<dbReference type="InterPro" id="IPR050680">
    <property type="entry name" value="YpeA/RimI_acetyltransf"/>
</dbReference>
<evidence type="ECO:0000256" key="3">
    <source>
        <dbReference type="SAM" id="MobiDB-lite"/>
    </source>
</evidence>
<accession>A0A8H9KPU8</accession>
<protein>
    <submittedName>
        <fullName evidence="5">N-acetyltransferase</fullName>
    </submittedName>
</protein>
<dbReference type="PANTHER" id="PTHR43420">
    <property type="entry name" value="ACETYLTRANSFERASE"/>
    <property type="match status" value="1"/>
</dbReference>
<reference evidence="5" key="2">
    <citation type="submission" date="2020-09" db="EMBL/GenBank/DDBJ databases">
        <authorList>
            <person name="Sun Q."/>
            <person name="Zhou Y."/>
        </authorList>
    </citation>
    <scope>NUCLEOTIDE SEQUENCE</scope>
    <source>
        <strain evidence="5">CGMCC 1.10749</strain>
    </source>
</reference>
<feature type="domain" description="N-acetyltransferase" evidence="4">
    <location>
        <begin position="272"/>
        <end position="361"/>
    </location>
</feature>
<dbReference type="InterPro" id="IPR056934">
    <property type="entry name" value="SH3_Rv0428c"/>
</dbReference>
<dbReference type="InterPro" id="IPR000182">
    <property type="entry name" value="GNAT_dom"/>
</dbReference>
<feature type="compositionally biased region" description="Low complexity" evidence="3">
    <location>
        <begin position="193"/>
        <end position="208"/>
    </location>
</feature>
<dbReference type="InterPro" id="IPR056935">
    <property type="entry name" value="Rv0428c-like_C"/>
</dbReference>
<organism evidence="5 6">
    <name type="scientific">Knoellia flava</name>
    <dbReference type="NCBI Taxonomy" id="913969"/>
    <lineage>
        <taxon>Bacteria</taxon>
        <taxon>Bacillati</taxon>
        <taxon>Actinomycetota</taxon>
        <taxon>Actinomycetes</taxon>
        <taxon>Micrococcales</taxon>
        <taxon>Intrasporangiaceae</taxon>
        <taxon>Knoellia</taxon>
    </lineage>
</organism>
<comment type="caution">
    <text evidence="5">The sequence shown here is derived from an EMBL/GenBank/DDBJ whole genome shotgun (WGS) entry which is preliminary data.</text>
</comment>
<name>A0A8H9KPU8_9MICO</name>
<dbReference type="Proteomes" id="UP000628079">
    <property type="component" value="Unassembled WGS sequence"/>
</dbReference>
<dbReference type="EMBL" id="BMEA01000001">
    <property type="protein sequence ID" value="GGB72933.1"/>
    <property type="molecule type" value="Genomic_DNA"/>
</dbReference>
<evidence type="ECO:0000259" key="4">
    <source>
        <dbReference type="PROSITE" id="PS51186"/>
    </source>
</evidence>
<dbReference type="AlphaFoldDB" id="A0A8H9KPU8"/>
<dbReference type="SUPFAM" id="SSF55729">
    <property type="entry name" value="Acyl-CoA N-acyltransferases (Nat)"/>
    <property type="match status" value="1"/>
</dbReference>
<gene>
    <name evidence="5" type="ORF">GCM10011314_10540</name>
</gene>
<evidence type="ECO:0000256" key="2">
    <source>
        <dbReference type="ARBA" id="ARBA00023315"/>
    </source>
</evidence>
<dbReference type="RefSeq" id="WP_188450366.1">
    <property type="nucleotide sequence ID" value="NZ_BMEA01000001.1"/>
</dbReference>
<feature type="region of interest" description="Disordered" evidence="3">
    <location>
        <begin position="193"/>
        <end position="212"/>
    </location>
</feature>
<dbReference type="PROSITE" id="PS51186">
    <property type="entry name" value="GNAT"/>
    <property type="match status" value="1"/>
</dbReference>
<evidence type="ECO:0000313" key="5">
    <source>
        <dbReference type="EMBL" id="GGB72933.1"/>
    </source>
</evidence>
<proteinExistence type="predicted"/>
<dbReference type="Pfam" id="PF24551">
    <property type="entry name" value="SH3_Rv0428c"/>
    <property type="match status" value="1"/>
</dbReference>
<dbReference type="Gene3D" id="3.40.630.30">
    <property type="match status" value="1"/>
</dbReference>
<dbReference type="PANTHER" id="PTHR43420:SF12">
    <property type="entry name" value="N-ACETYLTRANSFERASE DOMAIN-CONTAINING PROTEIN"/>
    <property type="match status" value="1"/>
</dbReference>
<sequence length="361" mass="37786">MPTPLDAVHLGARVVVRSRLDPLREAPHDGPSMTDAVGTLLSRSETEVVVATRHGDVTIPVDRIVAAKEVPPRPSRRGAAHLAVSVDDLQRVMGPAWGAVERERLGDWELRASSGFTQRGNSVLPVGSPGLPLSDAVDRVEQWYAVRGLPAKVALAGPVGFEPGDDPLGAELLDRGWTAADRTLTLTAATGTVAGGPATAGPTDATARSAGAEPEVRITPDLDDAWLDAYALSRPLDRQVAARVLTGSPAQLFASIAVGGGLAQRLGLDTPASRDPRPVAVGRLAVAGGWAGIAAVWTAPAMRGRGLATRITRSLAARAGADGIRLIHLQVEADNATAIRVYERLGFERHSSYVYLTAPRG</sequence>
<evidence type="ECO:0000313" key="6">
    <source>
        <dbReference type="Proteomes" id="UP000628079"/>
    </source>
</evidence>
<dbReference type="Pfam" id="PF24553">
    <property type="entry name" value="Rv0428c_C"/>
    <property type="match status" value="1"/>
</dbReference>
<keyword evidence="1 5" id="KW-0808">Transferase</keyword>